<evidence type="ECO:0008006" key="3">
    <source>
        <dbReference type="Google" id="ProtNLM"/>
    </source>
</evidence>
<dbReference type="AlphaFoldDB" id="A0AAD7ARJ2"/>
<dbReference type="Proteomes" id="UP001218218">
    <property type="component" value="Unassembled WGS sequence"/>
</dbReference>
<name>A0AAD7ARJ2_9AGAR</name>
<gene>
    <name evidence="1" type="ORF">DFH08DRAFT_1072097</name>
</gene>
<sequence length="131" mass="14912">MLDAGNQEIVRAADRMTQDDDKAPSPPLVCPFLFRRTICASSIRNPASSYKSLLHAQAVCVQWNAIVAKDPELSVQTFKRPSKVYVELACHEPSFRDEYGWYHADFKSQPIRLYPALDCEAYVLEFQPTET</sequence>
<evidence type="ECO:0000313" key="1">
    <source>
        <dbReference type="EMBL" id="KAJ7366643.1"/>
    </source>
</evidence>
<comment type="caution">
    <text evidence="1">The sequence shown here is derived from an EMBL/GenBank/DDBJ whole genome shotgun (WGS) entry which is preliminary data.</text>
</comment>
<organism evidence="1 2">
    <name type="scientific">Mycena albidolilacea</name>
    <dbReference type="NCBI Taxonomy" id="1033008"/>
    <lineage>
        <taxon>Eukaryota</taxon>
        <taxon>Fungi</taxon>
        <taxon>Dikarya</taxon>
        <taxon>Basidiomycota</taxon>
        <taxon>Agaricomycotina</taxon>
        <taxon>Agaricomycetes</taxon>
        <taxon>Agaricomycetidae</taxon>
        <taxon>Agaricales</taxon>
        <taxon>Marasmiineae</taxon>
        <taxon>Mycenaceae</taxon>
        <taxon>Mycena</taxon>
    </lineage>
</organism>
<proteinExistence type="predicted"/>
<protein>
    <recommendedName>
        <fullName evidence="3">F-box domain-containing protein</fullName>
    </recommendedName>
</protein>
<accession>A0AAD7ARJ2</accession>
<reference evidence="1" key="1">
    <citation type="submission" date="2023-03" db="EMBL/GenBank/DDBJ databases">
        <title>Massive genome expansion in bonnet fungi (Mycena s.s.) driven by repeated elements and novel gene families across ecological guilds.</title>
        <authorList>
            <consortium name="Lawrence Berkeley National Laboratory"/>
            <person name="Harder C.B."/>
            <person name="Miyauchi S."/>
            <person name="Viragh M."/>
            <person name="Kuo A."/>
            <person name="Thoen E."/>
            <person name="Andreopoulos B."/>
            <person name="Lu D."/>
            <person name="Skrede I."/>
            <person name="Drula E."/>
            <person name="Henrissat B."/>
            <person name="Morin E."/>
            <person name="Kohler A."/>
            <person name="Barry K."/>
            <person name="LaButti K."/>
            <person name="Morin E."/>
            <person name="Salamov A."/>
            <person name="Lipzen A."/>
            <person name="Mereny Z."/>
            <person name="Hegedus B."/>
            <person name="Baldrian P."/>
            <person name="Stursova M."/>
            <person name="Weitz H."/>
            <person name="Taylor A."/>
            <person name="Grigoriev I.V."/>
            <person name="Nagy L.G."/>
            <person name="Martin F."/>
            <person name="Kauserud H."/>
        </authorList>
    </citation>
    <scope>NUCLEOTIDE SEQUENCE</scope>
    <source>
        <strain evidence="1">CBHHK002</strain>
    </source>
</reference>
<dbReference type="EMBL" id="JARIHO010000002">
    <property type="protein sequence ID" value="KAJ7366643.1"/>
    <property type="molecule type" value="Genomic_DNA"/>
</dbReference>
<keyword evidence="2" id="KW-1185">Reference proteome</keyword>
<evidence type="ECO:0000313" key="2">
    <source>
        <dbReference type="Proteomes" id="UP001218218"/>
    </source>
</evidence>